<evidence type="ECO:0000256" key="3">
    <source>
        <dbReference type="ARBA" id="ARBA00023125"/>
    </source>
</evidence>
<evidence type="ECO:0000256" key="4">
    <source>
        <dbReference type="ARBA" id="ARBA00023163"/>
    </source>
</evidence>
<keyword evidence="4" id="KW-0804">Transcription</keyword>
<comment type="caution">
    <text evidence="6">The sequence shown here is derived from an EMBL/GenBank/DDBJ whole genome shotgun (WGS) entry which is preliminary data.</text>
</comment>
<evidence type="ECO:0000259" key="5">
    <source>
        <dbReference type="PROSITE" id="PS50931"/>
    </source>
</evidence>
<dbReference type="PANTHER" id="PTHR30126:SF91">
    <property type="entry name" value="LYSR FAMILY TRANSCRIPTIONAL REGULATOR"/>
    <property type="match status" value="1"/>
</dbReference>
<reference evidence="6 7" key="1">
    <citation type="submission" date="2020-02" db="EMBL/GenBank/DDBJ databases">
        <title>Whole-genome analyses of novel actinobacteria.</title>
        <authorList>
            <person name="Sahin N."/>
        </authorList>
    </citation>
    <scope>NUCLEOTIDE SEQUENCE [LARGE SCALE GENOMIC DNA]</scope>
    <source>
        <strain evidence="6 7">A7024</strain>
    </source>
</reference>
<dbReference type="PRINTS" id="PR00039">
    <property type="entry name" value="HTHLYSR"/>
</dbReference>
<dbReference type="GO" id="GO:0003700">
    <property type="term" value="F:DNA-binding transcription factor activity"/>
    <property type="evidence" value="ECO:0007669"/>
    <property type="project" value="InterPro"/>
</dbReference>
<sequence length="306" mass="32625">MDLVGACRAFVSVSTRESFTAGAAAAGLSQPVASRRIAALEERLEQPLFERTSRRPVLTAFGRDLLPAARRLLEAADALEHEARIAGRRPWRLAVPAIHPAIALARLVTDARTLGIALEVRPAAPAGRTELLHTQQVRAALQAVPPDEAAWTLPLGLAGDHDPGIRRVHLDSLRPGRGADGPPRRVWVQPEDDVPHIRDPLIRLRDAVGLQPAQIATAPDLTTAAAEVLGSRDLLLCAPAQARELGLDWRPLGDLPLHRGYALTTADHSNPQPLQDRLYGVIAHCLGAAPTARAAATTATSRGPAS</sequence>
<evidence type="ECO:0000313" key="7">
    <source>
        <dbReference type="Proteomes" id="UP000481583"/>
    </source>
</evidence>
<dbReference type="InterPro" id="IPR036390">
    <property type="entry name" value="WH_DNA-bd_sf"/>
</dbReference>
<feature type="domain" description="HTH lysR-type" evidence="5">
    <location>
        <begin position="1"/>
        <end position="59"/>
    </location>
</feature>
<dbReference type="Gene3D" id="1.10.10.10">
    <property type="entry name" value="Winged helix-like DNA-binding domain superfamily/Winged helix DNA-binding domain"/>
    <property type="match status" value="1"/>
</dbReference>
<dbReference type="Proteomes" id="UP000481583">
    <property type="component" value="Unassembled WGS sequence"/>
</dbReference>
<comment type="similarity">
    <text evidence="1">Belongs to the LysR transcriptional regulatory family.</text>
</comment>
<dbReference type="PANTHER" id="PTHR30126">
    <property type="entry name" value="HTH-TYPE TRANSCRIPTIONAL REGULATOR"/>
    <property type="match status" value="1"/>
</dbReference>
<evidence type="ECO:0000256" key="1">
    <source>
        <dbReference type="ARBA" id="ARBA00009437"/>
    </source>
</evidence>
<keyword evidence="3" id="KW-0238">DNA-binding</keyword>
<dbReference type="FunFam" id="1.10.10.10:FF:000001">
    <property type="entry name" value="LysR family transcriptional regulator"/>
    <property type="match status" value="1"/>
</dbReference>
<dbReference type="Pfam" id="PF00126">
    <property type="entry name" value="HTH_1"/>
    <property type="match status" value="1"/>
</dbReference>
<accession>A0A6G4UCU3</accession>
<gene>
    <name evidence="6" type="ORF">G5C51_37115</name>
</gene>
<dbReference type="EMBL" id="JAAKZV010000302">
    <property type="protein sequence ID" value="NGN69496.1"/>
    <property type="molecule type" value="Genomic_DNA"/>
</dbReference>
<evidence type="ECO:0000256" key="2">
    <source>
        <dbReference type="ARBA" id="ARBA00023015"/>
    </source>
</evidence>
<dbReference type="InterPro" id="IPR000847">
    <property type="entry name" value="LysR_HTH_N"/>
</dbReference>
<organism evidence="6 7">
    <name type="scientific">Streptomyces coryli</name>
    <dbReference type="NCBI Taxonomy" id="1128680"/>
    <lineage>
        <taxon>Bacteria</taxon>
        <taxon>Bacillati</taxon>
        <taxon>Actinomycetota</taxon>
        <taxon>Actinomycetes</taxon>
        <taxon>Kitasatosporales</taxon>
        <taxon>Streptomycetaceae</taxon>
        <taxon>Streptomyces</taxon>
    </lineage>
</organism>
<name>A0A6G4UCU3_9ACTN</name>
<proteinExistence type="inferred from homology"/>
<keyword evidence="2" id="KW-0805">Transcription regulation</keyword>
<dbReference type="InterPro" id="IPR036388">
    <property type="entry name" value="WH-like_DNA-bd_sf"/>
</dbReference>
<protein>
    <submittedName>
        <fullName evidence="6">LysR family transcriptional regulator</fullName>
    </submittedName>
</protein>
<dbReference type="SUPFAM" id="SSF46785">
    <property type="entry name" value="Winged helix' DNA-binding domain"/>
    <property type="match status" value="1"/>
</dbReference>
<dbReference type="PROSITE" id="PS50931">
    <property type="entry name" value="HTH_LYSR"/>
    <property type="match status" value="1"/>
</dbReference>
<dbReference type="RefSeq" id="WP_165244492.1">
    <property type="nucleotide sequence ID" value="NZ_JAAKZV010000302.1"/>
</dbReference>
<keyword evidence="7" id="KW-1185">Reference proteome</keyword>
<evidence type="ECO:0000313" key="6">
    <source>
        <dbReference type="EMBL" id="NGN69496.1"/>
    </source>
</evidence>
<dbReference type="GO" id="GO:0000976">
    <property type="term" value="F:transcription cis-regulatory region binding"/>
    <property type="evidence" value="ECO:0007669"/>
    <property type="project" value="TreeGrafter"/>
</dbReference>
<dbReference type="AlphaFoldDB" id="A0A6G4UCU3"/>